<proteinExistence type="predicted"/>
<dbReference type="RefSeq" id="WP_073235154.1">
    <property type="nucleotide sequence ID" value="NZ_FQUQ01000005.1"/>
</dbReference>
<dbReference type="STRING" id="288992.SAMN04488522_105437"/>
<feature type="transmembrane region" description="Helical" evidence="1">
    <location>
        <begin position="57"/>
        <end position="74"/>
    </location>
</feature>
<keyword evidence="1" id="KW-1133">Transmembrane helix</keyword>
<gene>
    <name evidence="2" type="ORF">SAMN04488522_105437</name>
</gene>
<dbReference type="AlphaFoldDB" id="A0A1M5JNU2"/>
<feature type="transmembrane region" description="Helical" evidence="1">
    <location>
        <begin position="139"/>
        <end position="162"/>
    </location>
</feature>
<keyword evidence="3" id="KW-1185">Reference proteome</keyword>
<keyword evidence="1" id="KW-0812">Transmembrane</keyword>
<reference evidence="3" key="1">
    <citation type="submission" date="2016-11" db="EMBL/GenBank/DDBJ databases">
        <authorList>
            <person name="Varghese N."/>
            <person name="Submissions S."/>
        </authorList>
    </citation>
    <scope>NUCLEOTIDE SEQUENCE [LARGE SCALE GENOMIC DNA]</scope>
    <source>
        <strain evidence="3">DSM 16990</strain>
    </source>
</reference>
<sequence length="180" mass="20947">MKKSNSITNAGTNSVFSSIRNRHILNLWVTIPLVLVCILIMTLILKEYILDFSLRSPSYIIGVLNILIGTVFLMRYNRLGKRQVDFYERITDSAMDYVQSIRKQIYVKRNSLIVNSLLYGVFLSTGLHLLIFSFMNEDILFGILGVYYGCFIALYGMSWFYISKRFKKEYEEILGEVCEE</sequence>
<evidence type="ECO:0000256" key="1">
    <source>
        <dbReference type="SAM" id="Phobius"/>
    </source>
</evidence>
<organism evidence="2 3">
    <name type="scientific">Pedobacter caeni</name>
    <dbReference type="NCBI Taxonomy" id="288992"/>
    <lineage>
        <taxon>Bacteria</taxon>
        <taxon>Pseudomonadati</taxon>
        <taxon>Bacteroidota</taxon>
        <taxon>Sphingobacteriia</taxon>
        <taxon>Sphingobacteriales</taxon>
        <taxon>Sphingobacteriaceae</taxon>
        <taxon>Pedobacter</taxon>
    </lineage>
</organism>
<name>A0A1M5JNU2_9SPHI</name>
<keyword evidence="1" id="KW-0472">Membrane</keyword>
<evidence type="ECO:0000313" key="2">
    <source>
        <dbReference type="EMBL" id="SHG41950.1"/>
    </source>
</evidence>
<feature type="transmembrane region" description="Helical" evidence="1">
    <location>
        <begin position="24"/>
        <end position="45"/>
    </location>
</feature>
<protein>
    <submittedName>
        <fullName evidence="2">Uncharacterized protein</fullName>
    </submittedName>
</protein>
<dbReference type="Proteomes" id="UP000184287">
    <property type="component" value="Unassembled WGS sequence"/>
</dbReference>
<dbReference type="EMBL" id="FQUQ01000005">
    <property type="protein sequence ID" value="SHG41950.1"/>
    <property type="molecule type" value="Genomic_DNA"/>
</dbReference>
<accession>A0A1M5JNU2</accession>
<evidence type="ECO:0000313" key="3">
    <source>
        <dbReference type="Proteomes" id="UP000184287"/>
    </source>
</evidence>
<feature type="transmembrane region" description="Helical" evidence="1">
    <location>
        <begin position="112"/>
        <end position="133"/>
    </location>
</feature>